<dbReference type="SUPFAM" id="SSF52058">
    <property type="entry name" value="L domain-like"/>
    <property type="match status" value="1"/>
</dbReference>
<comment type="caution">
    <text evidence="1">The sequence shown here is derived from an EMBL/GenBank/DDBJ whole genome shotgun (WGS) entry which is preliminary data.</text>
</comment>
<dbReference type="Pfam" id="PF13306">
    <property type="entry name" value="LRR_5"/>
    <property type="match status" value="3"/>
</dbReference>
<dbReference type="AlphaFoldDB" id="A0A645DM09"/>
<gene>
    <name evidence="1" type="ORF">SDC9_137487</name>
</gene>
<dbReference type="InterPro" id="IPR032675">
    <property type="entry name" value="LRR_dom_sf"/>
</dbReference>
<protein>
    <recommendedName>
        <fullName evidence="2">Leucine-rich repeat domain-containing protein</fullName>
    </recommendedName>
</protein>
<dbReference type="InterPro" id="IPR053139">
    <property type="entry name" value="Surface_bspA-like"/>
</dbReference>
<organism evidence="1">
    <name type="scientific">bioreactor metagenome</name>
    <dbReference type="NCBI Taxonomy" id="1076179"/>
    <lineage>
        <taxon>unclassified sequences</taxon>
        <taxon>metagenomes</taxon>
        <taxon>ecological metagenomes</taxon>
    </lineage>
</organism>
<sequence length="299" mass="33608">MGDDPFAGCKDISIDNRSPFFINEGGVLFDKDRRFLIHYTASLSGERYEIPETVEWIGKHSFYKCENLKCVRISKNVKFMGNNAFSDCFNIHLENESPYFAYEGGVLYNKEKTTCMHYSMGSGVKDVKLADTVRTIGRNCFWNCYMIDSIEIPKSVRQIGYNPFANCRNVHLINHSPFYDIKDGVLYNSDFTELVCCPSTASMNGTVTIPDTVINIGRNAFTGCIGLKRLVIPGSVKYISRGAFSECSNLEDIEIPATIEDIGDWCFNKCSSLRQVAIPSNIDVKPNTFNSCGAEVIRK</sequence>
<reference evidence="1" key="1">
    <citation type="submission" date="2019-08" db="EMBL/GenBank/DDBJ databases">
        <authorList>
            <person name="Kucharzyk K."/>
            <person name="Murdoch R.W."/>
            <person name="Higgins S."/>
            <person name="Loffler F."/>
        </authorList>
    </citation>
    <scope>NUCLEOTIDE SEQUENCE</scope>
</reference>
<dbReference type="PANTHER" id="PTHR45661:SF3">
    <property type="entry name" value="IG-LIKE DOMAIN-CONTAINING PROTEIN"/>
    <property type="match status" value="1"/>
</dbReference>
<dbReference type="PANTHER" id="PTHR45661">
    <property type="entry name" value="SURFACE ANTIGEN"/>
    <property type="match status" value="1"/>
</dbReference>
<evidence type="ECO:0000313" key="1">
    <source>
        <dbReference type="EMBL" id="MPM90366.1"/>
    </source>
</evidence>
<dbReference type="InterPro" id="IPR026906">
    <property type="entry name" value="LRR_5"/>
</dbReference>
<dbReference type="Gene3D" id="3.80.10.10">
    <property type="entry name" value="Ribonuclease Inhibitor"/>
    <property type="match status" value="3"/>
</dbReference>
<dbReference type="EMBL" id="VSSQ01037632">
    <property type="protein sequence ID" value="MPM90366.1"/>
    <property type="molecule type" value="Genomic_DNA"/>
</dbReference>
<proteinExistence type="predicted"/>
<accession>A0A645DM09</accession>
<name>A0A645DM09_9ZZZZ</name>
<evidence type="ECO:0008006" key="2">
    <source>
        <dbReference type="Google" id="ProtNLM"/>
    </source>
</evidence>